<protein>
    <submittedName>
        <fullName evidence="2">Uncharacterized protein</fullName>
    </submittedName>
</protein>
<proteinExistence type="predicted"/>
<keyword evidence="3" id="KW-1185">Reference proteome</keyword>
<dbReference type="RefSeq" id="WP_216836981.1">
    <property type="nucleotide sequence ID" value="NZ_JAFNJS010000003.1"/>
</dbReference>
<evidence type="ECO:0000313" key="3">
    <source>
        <dbReference type="Proteomes" id="UP001595420"/>
    </source>
</evidence>
<dbReference type="EMBL" id="JBHRSB010000003">
    <property type="protein sequence ID" value="MFC3000921.1"/>
    <property type="molecule type" value="Genomic_DNA"/>
</dbReference>
<feature type="region of interest" description="Disordered" evidence="1">
    <location>
        <begin position="1"/>
        <end position="24"/>
    </location>
</feature>
<name>A0ABV7BVI4_9PROT</name>
<comment type="caution">
    <text evidence="2">The sequence shown here is derived from an EMBL/GenBank/DDBJ whole genome shotgun (WGS) entry which is preliminary data.</text>
</comment>
<evidence type="ECO:0000256" key="1">
    <source>
        <dbReference type="SAM" id="MobiDB-lite"/>
    </source>
</evidence>
<accession>A0ABV7BVI4</accession>
<reference evidence="3" key="1">
    <citation type="journal article" date="2019" name="Int. J. Syst. Evol. Microbiol.">
        <title>The Global Catalogue of Microorganisms (GCM) 10K type strain sequencing project: providing services to taxonomists for standard genome sequencing and annotation.</title>
        <authorList>
            <consortium name="The Broad Institute Genomics Platform"/>
            <consortium name="The Broad Institute Genome Sequencing Center for Infectious Disease"/>
            <person name="Wu L."/>
            <person name="Ma J."/>
        </authorList>
    </citation>
    <scope>NUCLEOTIDE SEQUENCE [LARGE SCALE GENOMIC DNA]</scope>
    <source>
        <strain evidence="3">CGMCC 1.16855</strain>
    </source>
</reference>
<dbReference type="Proteomes" id="UP001595420">
    <property type="component" value="Unassembled WGS sequence"/>
</dbReference>
<sequence>MGTNDPRAADGGRQAEPASEGPRPVFSLFLEDLHAERVERDRRSEAAAVDVARRERDQRAGDRGRFEARRLTHADRNAMLSRIQAAFENEQREVMLVSFPSEFCTDGRRKMNNRLSDWLDTLPGGAQVFVEFWRDALQPGGSGLGARILTFPGGMPGDVGIVVTWPQGRG</sequence>
<evidence type="ECO:0000313" key="2">
    <source>
        <dbReference type="EMBL" id="MFC3000921.1"/>
    </source>
</evidence>
<gene>
    <name evidence="2" type="ORF">ACFOD3_13535</name>
</gene>
<organism evidence="2 3">
    <name type="scientific">Falsiroseomonas tokyonensis</name>
    <dbReference type="NCBI Taxonomy" id="430521"/>
    <lineage>
        <taxon>Bacteria</taxon>
        <taxon>Pseudomonadati</taxon>
        <taxon>Pseudomonadota</taxon>
        <taxon>Alphaproteobacteria</taxon>
        <taxon>Acetobacterales</taxon>
        <taxon>Roseomonadaceae</taxon>
        <taxon>Falsiroseomonas</taxon>
    </lineage>
</organism>